<dbReference type="InterPro" id="IPR003661">
    <property type="entry name" value="HisK_dim/P_dom"/>
</dbReference>
<dbReference type="InterPro" id="IPR003594">
    <property type="entry name" value="HATPase_dom"/>
</dbReference>
<evidence type="ECO:0000313" key="12">
    <source>
        <dbReference type="Proteomes" id="UP000572984"/>
    </source>
</evidence>
<dbReference type="InterPro" id="IPR004358">
    <property type="entry name" value="Sig_transdc_His_kin-like_C"/>
</dbReference>
<evidence type="ECO:0000256" key="1">
    <source>
        <dbReference type="ARBA" id="ARBA00000085"/>
    </source>
</evidence>
<dbReference type="InterPro" id="IPR036097">
    <property type="entry name" value="HisK_dim/P_sf"/>
</dbReference>
<dbReference type="GO" id="GO:0000155">
    <property type="term" value="F:phosphorelay sensor kinase activity"/>
    <property type="evidence" value="ECO:0007669"/>
    <property type="project" value="InterPro"/>
</dbReference>
<dbReference type="Proteomes" id="UP000572984">
    <property type="component" value="Unassembled WGS sequence"/>
</dbReference>
<evidence type="ECO:0000256" key="7">
    <source>
        <dbReference type="ARBA" id="ARBA00022741"/>
    </source>
</evidence>
<evidence type="ECO:0000256" key="2">
    <source>
        <dbReference type="ARBA" id="ARBA00004651"/>
    </source>
</evidence>
<keyword evidence="7" id="KW-0547">Nucleotide-binding</keyword>
<keyword evidence="6" id="KW-0808">Transferase</keyword>
<dbReference type="EMBL" id="JACDXJ010000002">
    <property type="protein sequence ID" value="MBA1158838.1"/>
    <property type="molecule type" value="Genomic_DNA"/>
</dbReference>
<dbReference type="PANTHER" id="PTHR44936:SF10">
    <property type="entry name" value="SENSOR PROTEIN RSTB"/>
    <property type="match status" value="1"/>
</dbReference>
<dbReference type="GO" id="GO:0005524">
    <property type="term" value="F:ATP binding"/>
    <property type="evidence" value="ECO:0007669"/>
    <property type="project" value="UniProtKB-KW"/>
</dbReference>
<dbReference type="Gene3D" id="1.10.287.130">
    <property type="match status" value="1"/>
</dbReference>
<evidence type="ECO:0000256" key="4">
    <source>
        <dbReference type="ARBA" id="ARBA00022475"/>
    </source>
</evidence>
<dbReference type="PRINTS" id="PR00344">
    <property type="entry name" value="BCTRLSENSOR"/>
</dbReference>
<organism evidence="11 12">
    <name type="scientific">Microvirga mediterraneensis</name>
    <dbReference type="NCBI Taxonomy" id="2754695"/>
    <lineage>
        <taxon>Bacteria</taxon>
        <taxon>Pseudomonadati</taxon>
        <taxon>Pseudomonadota</taxon>
        <taxon>Alphaproteobacteria</taxon>
        <taxon>Hyphomicrobiales</taxon>
        <taxon>Methylobacteriaceae</taxon>
        <taxon>Microvirga</taxon>
    </lineage>
</organism>
<dbReference type="PROSITE" id="PS50109">
    <property type="entry name" value="HIS_KIN"/>
    <property type="match status" value="1"/>
</dbReference>
<keyword evidence="4" id="KW-0472">Membrane</keyword>
<dbReference type="InterPro" id="IPR005467">
    <property type="entry name" value="His_kinase_dom"/>
</dbReference>
<keyword evidence="8" id="KW-0418">Kinase</keyword>
<evidence type="ECO:0000256" key="3">
    <source>
        <dbReference type="ARBA" id="ARBA00012438"/>
    </source>
</evidence>
<evidence type="ECO:0000313" key="11">
    <source>
        <dbReference type="EMBL" id="MBA1158838.1"/>
    </source>
</evidence>
<dbReference type="GO" id="GO:0005886">
    <property type="term" value="C:plasma membrane"/>
    <property type="evidence" value="ECO:0007669"/>
    <property type="project" value="UniProtKB-SubCell"/>
</dbReference>
<evidence type="ECO:0000256" key="8">
    <source>
        <dbReference type="ARBA" id="ARBA00022777"/>
    </source>
</evidence>
<sequence length="225" mass="24108">MQARLRGMIDDRTKMLAAISHDFRTPLTLLRLRVENVDDPVEREKMLSTIADLDAMVAATLEFASGGAKQAPRRPTDLTALVASITDDLADGGLPVSMEAARPVIHECDPATLKRALTNLIDNAVKYGGSATVAIRETLQAIEITIDDTGPGIPEEELTHVFEPLYRLESSRSRETGGMGLGLAIALSIIRAHGGRLTLSNRPQGGLRALIALPKMQTGSAHKGP</sequence>
<keyword evidence="12" id="KW-1185">Reference proteome</keyword>
<evidence type="ECO:0000259" key="10">
    <source>
        <dbReference type="PROSITE" id="PS50109"/>
    </source>
</evidence>
<protein>
    <recommendedName>
        <fullName evidence="3">histidine kinase</fullName>
        <ecNumber evidence="3">2.7.13.3</ecNumber>
    </recommendedName>
</protein>
<gene>
    <name evidence="11" type="ORF">H0S73_22305</name>
</gene>
<dbReference type="Gene3D" id="3.30.565.10">
    <property type="entry name" value="Histidine kinase-like ATPase, C-terminal domain"/>
    <property type="match status" value="1"/>
</dbReference>
<comment type="caution">
    <text evidence="11">The sequence shown here is derived from an EMBL/GenBank/DDBJ whole genome shotgun (WGS) entry which is preliminary data.</text>
</comment>
<keyword evidence="4" id="KW-1003">Cell membrane</keyword>
<comment type="catalytic activity">
    <reaction evidence="1">
        <text>ATP + protein L-histidine = ADP + protein N-phospho-L-histidine.</text>
        <dbReference type="EC" id="2.7.13.3"/>
    </reaction>
</comment>
<evidence type="ECO:0000256" key="5">
    <source>
        <dbReference type="ARBA" id="ARBA00022553"/>
    </source>
</evidence>
<dbReference type="AlphaFoldDB" id="A0A838BU07"/>
<name>A0A838BU07_9HYPH</name>
<dbReference type="InterPro" id="IPR036890">
    <property type="entry name" value="HATPase_C_sf"/>
</dbReference>
<accession>A0A838BU07</accession>
<evidence type="ECO:0000256" key="6">
    <source>
        <dbReference type="ARBA" id="ARBA00022679"/>
    </source>
</evidence>
<dbReference type="SUPFAM" id="SSF47384">
    <property type="entry name" value="Homodimeric domain of signal transducing histidine kinase"/>
    <property type="match status" value="1"/>
</dbReference>
<dbReference type="SMART" id="SM00387">
    <property type="entry name" value="HATPase_c"/>
    <property type="match status" value="1"/>
</dbReference>
<evidence type="ECO:0000256" key="9">
    <source>
        <dbReference type="ARBA" id="ARBA00022840"/>
    </source>
</evidence>
<dbReference type="RefSeq" id="WP_181054439.1">
    <property type="nucleotide sequence ID" value="NZ_JACDXJ010000002.1"/>
</dbReference>
<dbReference type="PANTHER" id="PTHR44936">
    <property type="entry name" value="SENSOR PROTEIN CREC"/>
    <property type="match status" value="1"/>
</dbReference>
<dbReference type="CDD" id="cd00082">
    <property type="entry name" value="HisKA"/>
    <property type="match status" value="1"/>
</dbReference>
<proteinExistence type="predicted"/>
<dbReference type="SUPFAM" id="SSF55874">
    <property type="entry name" value="ATPase domain of HSP90 chaperone/DNA topoisomerase II/histidine kinase"/>
    <property type="match status" value="1"/>
</dbReference>
<keyword evidence="9 11" id="KW-0067">ATP-binding</keyword>
<dbReference type="InterPro" id="IPR050980">
    <property type="entry name" value="2C_sensor_his_kinase"/>
</dbReference>
<reference evidence="11 12" key="1">
    <citation type="submission" date="2020-07" db="EMBL/GenBank/DDBJ databases">
        <title>Draft genome and description of Microvirga mediterraneensis Marseille-Q2068 sp. nov.</title>
        <authorList>
            <person name="Boxberger M."/>
        </authorList>
    </citation>
    <scope>NUCLEOTIDE SEQUENCE [LARGE SCALE GENOMIC DNA]</scope>
    <source>
        <strain evidence="11 12">Marseille-Q2068</strain>
    </source>
</reference>
<comment type="subcellular location">
    <subcellularLocation>
        <location evidence="2">Cell membrane</location>
        <topology evidence="2">Multi-pass membrane protein</topology>
    </subcellularLocation>
</comment>
<dbReference type="EC" id="2.7.13.3" evidence="3"/>
<keyword evidence="5" id="KW-0597">Phosphoprotein</keyword>
<dbReference type="Pfam" id="PF02518">
    <property type="entry name" value="HATPase_c"/>
    <property type="match status" value="1"/>
</dbReference>
<dbReference type="SMART" id="SM00388">
    <property type="entry name" value="HisKA"/>
    <property type="match status" value="1"/>
</dbReference>
<dbReference type="Pfam" id="PF00512">
    <property type="entry name" value="HisKA"/>
    <property type="match status" value="1"/>
</dbReference>
<feature type="domain" description="Histidine kinase" evidence="10">
    <location>
        <begin position="18"/>
        <end position="217"/>
    </location>
</feature>